<dbReference type="FunFam" id="3.30.300.30:FF:000008">
    <property type="entry name" value="2,3-dihydroxybenzoate-AMP ligase"/>
    <property type="match status" value="1"/>
</dbReference>
<evidence type="ECO:0000256" key="4">
    <source>
        <dbReference type="ARBA" id="ARBA00066616"/>
    </source>
</evidence>
<evidence type="ECO:0000256" key="1">
    <source>
        <dbReference type="ARBA" id="ARBA00006432"/>
    </source>
</evidence>
<sequence length="513" mass="54565">MTHTLPWAGIEVPTLHSVVARHAAERSGAPATLFEGRALTYGELDTLANRAAAMLAARGIEKGETVIHAGRNSDAVPVMALACNRIGAIPVPLNWRLASDEMSAIATDCAARLILHDDEFGDCAREIAAALGVPSLPSQALFRHEGGPADDLEAHDAEATALIVYTSGTTGNPKGVLLSHRALLGINVLRPTLDWDRWSEDDVTLVSAPLGHIGAYGMMARTLLFGGLSVIQRQFGVEETLDAIPADGITKLALVPTAIKMLLDHPRSAEIDYASLDTIVYGSAPITPDLLRRAIAAFGCRFAQSYGQSETAGPTVALPPDDHDVRGNERMTGAGRPLPATELKIVDERGRSLPTGQTGEIWIRSIANMSGYLNRPEETAKALDAAGWVHTGDAGFLDPDGYLYVRGRLKEMIITGAENVYPAEVENALAEHPGIAEVAVVGIPDPHWGEAVTAIVVVAADNPPGGDDLREWLRGKLAGYKIPKTFRFADALPLTPMGKIDKAALLQRFGPPA</sequence>
<accession>A0A7Y9XT72</accession>
<evidence type="ECO:0000256" key="2">
    <source>
        <dbReference type="ARBA" id="ARBA00022598"/>
    </source>
</evidence>
<gene>
    <name evidence="8" type="ORF">FHS75_000337</name>
</gene>
<dbReference type="SUPFAM" id="SSF56801">
    <property type="entry name" value="Acetyl-CoA synthetase-like"/>
    <property type="match status" value="1"/>
</dbReference>
<feature type="domain" description="AMP-binding enzyme C-terminal" evidence="7">
    <location>
        <begin position="424"/>
        <end position="499"/>
    </location>
</feature>
<dbReference type="AlphaFoldDB" id="A0A7Y9XT72"/>
<dbReference type="InterPro" id="IPR050237">
    <property type="entry name" value="ATP-dep_AMP-bd_enzyme"/>
</dbReference>
<protein>
    <recommendedName>
        <fullName evidence="5">3-methylmercaptopropionyl-CoA ligase</fullName>
        <ecNumber evidence="4">6.2.1.44</ecNumber>
    </recommendedName>
</protein>
<dbReference type="PANTHER" id="PTHR43767:SF1">
    <property type="entry name" value="NONRIBOSOMAL PEPTIDE SYNTHASE PES1 (EUROFUNG)-RELATED"/>
    <property type="match status" value="1"/>
</dbReference>
<evidence type="ECO:0000259" key="7">
    <source>
        <dbReference type="Pfam" id="PF13193"/>
    </source>
</evidence>
<evidence type="ECO:0000313" key="8">
    <source>
        <dbReference type="EMBL" id="NYH94032.1"/>
    </source>
</evidence>
<dbReference type="GO" id="GO:0016878">
    <property type="term" value="F:acid-thiol ligase activity"/>
    <property type="evidence" value="ECO:0007669"/>
    <property type="project" value="UniProtKB-ARBA"/>
</dbReference>
<evidence type="ECO:0000259" key="6">
    <source>
        <dbReference type="Pfam" id="PF00501"/>
    </source>
</evidence>
<dbReference type="Gene3D" id="3.30.300.30">
    <property type="match status" value="1"/>
</dbReference>
<reference evidence="8 9" key="1">
    <citation type="submission" date="2020-07" db="EMBL/GenBank/DDBJ databases">
        <title>Genomic Encyclopedia of Type Strains, Phase IV (KMG-IV): sequencing the most valuable type-strain genomes for metagenomic binning, comparative biology and taxonomic classification.</title>
        <authorList>
            <person name="Goeker M."/>
        </authorList>
    </citation>
    <scope>NUCLEOTIDE SEQUENCE [LARGE SCALE GENOMIC DNA]</scope>
    <source>
        <strain evidence="8 9">DSM 29043</strain>
    </source>
</reference>
<dbReference type="InterPro" id="IPR025110">
    <property type="entry name" value="AMP-bd_C"/>
</dbReference>
<dbReference type="PANTHER" id="PTHR43767">
    <property type="entry name" value="LONG-CHAIN-FATTY-ACID--COA LIGASE"/>
    <property type="match status" value="1"/>
</dbReference>
<evidence type="ECO:0000256" key="3">
    <source>
        <dbReference type="ARBA" id="ARBA00051915"/>
    </source>
</evidence>
<feature type="domain" description="AMP-dependent synthetase/ligase" evidence="6">
    <location>
        <begin position="20"/>
        <end position="373"/>
    </location>
</feature>
<dbReference type="PROSITE" id="PS00455">
    <property type="entry name" value="AMP_BINDING"/>
    <property type="match status" value="1"/>
</dbReference>
<proteinExistence type="inferred from homology"/>
<keyword evidence="2 8" id="KW-0436">Ligase</keyword>
<name>A0A7Y9XT72_9SPHN</name>
<dbReference type="EC" id="6.2.1.44" evidence="4"/>
<keyword evidence="9" id="KW-1185">Reference proteome</keyword>
<dbReference type="Pfam" id="PF00501">
    <property type="entry name" value="AMP-binding"/>
    <property type="match status" value="1"/>
</dbReference>
<comment type="similarity">
    <text evidence="1">Belongs to the ATP-dependent AMP-binding enzyme family.</text>
</comment>
<dbReference type="EMBL" id="JACBZF010000001">
    <property type="protein sequence ID" value="NYH94032.1"/>
    <property type="molecule type" value="Genomic_DNA"/>
</dbReference>
<dbReference type="Proteomes" id="UP000522081">
    <property type="component" value="Unassembled WGS sequence"/>
</dbReference>
<comment type="caution">
    <text evidence="8">The sequence shown here is derived from an EMBL/GenBank/DDBJ whole genome shotgun (WGS) entry which is preliminary data.</text>
</comment>
<dbReference type="Pfam" id="PF13193">
    <property type="entry name" value="AMP-binding_C"/>
    <property type="match status" value="1"/>
</dbReference>
<dbReference type="RefSeq" id="WP_179405988.1">
    <property type="nucleotide sequence ID" value="NZ_BMGF01000001.1"/>
</dbReference>
<dbReference type="InterPro" id="IPR045851">
    <property type="entry name" value="AMP-bd_C_sf"/>
</dbReference>
<dbReference type="Gene3D" id="3.40.50.12780">
    <property type="entry name" value="N-terminal domain of ligase-like"/>
    <property type="match status" value="1"/>
</dbReference>
<evidence type="ECO:0000256" key="5">
    <source>
        <dbReference type="ARBA" id="ARBA00067668"/>
    </source>
</evidence>
<organism evidence="8 9">
    <name type="scientific">Novosphingobium marinum</name>
    <dbReference type="NCBI Taxonomy" id="1514948"/>
    <lineage>
        <taxon>Bacteria</taxon>
        <taxon>Pseudomonadati</taxon>
        <taxon>Pseudomonadota</taxon>
        <taxon>Alphaproteobacteria</taxon>
        <taxon>Sphingomonadales</taxon>
        <taxon>Sphingomonadaceae</taxon>
        <taxon>Novosphingobium</taxon>
    </lineage>
</organism>
<comment type="catalytic activity">
    <reaction evidence="3">
        <text>3-(methylsulfanyl)propanoate + ATP + CoA = 3-(methylsulfanyl)propanoyl-CoA + AMP + diphosphate</text>
        <dbReference type="Rhea" id="RHEA:43052"/>
        <dbReference type="ChEBI" id="CHEBI:30616"/>
        <dbReference type="ChEBI" id="CHEBI:33019"/>
        <dbReference type="ChEBI" id="CHEBI:49016"/>
        <dbReference type="ChEBI" id="CHEBI:57287"/>
        <dbReference type="ChEBI" id="CHEBI:82815"/>
        <dbReference type="ChEBI" id="CHEBI:456215"/>
        <dbReference type="EC" id="6.2.1.44"/>
    </reaction>
    <physiologicalReaction direction="left-to-right" evidence="3">
        <dbReference type="Rhea" id="RHEA:43053"/>
    </physiologicalReaction>
</comment>
<dbReference type="InterPro" id="IPR000873">
    <property type="entry name" value="AMP-dep_synth/lig_dom"/>
</dbReference>
<dbReference type="InterPro" id="IPR042099">
    <property type="entry name" value="ANL_N_sf"/>
</dbReference>
<dbReference type="InterPro" id="IPR020845">
    <property type="entry name" value="AMP-binding_CS"/>
</dbReference>
<evidence type="ECO:0000313" key="9">
    <source>
        <dbReference type="Proteomes" id="UP000522081"/>
    </source>
</evidence>